<evidence type="ECO:0000256" key="1">
    <source>
        <dbReference type="ARBA" id="ARBA00001947"/>
    </source>
</evidence>
<dbReference type="EC" id="3.4.13.-" evidence="9"/>
<dbReference type="SUPFAM" id="SSF55031">
    <property type="entry name" value="Bacterial exopeptidase dimerisation domain"/>
    <property type="match status" value="1"/>
</dbReference>
<dbReference type="PANTHER" id="PTHR43808">
    <property type="entry name" value="ACETYLORNITHINE DEACETYLASE"/>
    <property type="match status" value="1"/>
</dbReference>
<gene>
    <name evidence="9" type="primary">pepV</name>
    <name evidence="9" type="ORF">OXH55_13260</name>
</gene>
<comment type="caution">
    <text evidence="9">The sequence shown here is derived from an EMBL/GenBank/DDBJ whole genome shotgun (WGS) entry which is preliminary data.</text>
</comment>
<comment type="cofactor">
    <cofactor evidence="1">
        <name>Zn(2+)</name>
        <dbReference type="ChEBI" id="CHEBI:29105"/>
    </cofactor>
</comment>
<dbReference type="EMBL" id="JAPQES010000004">
    <property type="protein sequence ID" value="MCY6371611.1"/>
    <property type="molecule type" value="Genomic_DNA"/>
</dbReference>
<keyword evidence="4" id="KW-0479">Metal-binding</keyword>
<keyword evidence="7 9" id="KW-0224">Dipeptidase</keyword>
<dbReference type="Gene3D" id="3.40.630.10">
    <property type="entry name" value="Zn peptidases"/>
    <property type="match status" value="1"/>
</dbReference>
<keyword evidence="8" id="KW-0482">Metalloprotease</keyword>
<sequence>MELNRKIDEMREEIIKSTQEIIKIKSVEEQPKEGMPFGEGPYNALKYALDLCEKLGFKTVNLDNYVGYAEYGEGEEYVAILGHLDVVPEGDGWIHPPYAAEIHDGKMYGRGTMDDKGPMISVLYGLKAMKDLGIKLSKKVRIIFGTNEESGCGEIEHYFKTETAPVSGFTPDAEYPIINGEKGLTIFDFVKDLKVKGNNTVIKYIKGGQKANMVPDYCEAAVITNEAEKVLLYARNFKEITGYDITAEVKDDMAIIKSVGASAHGSTPELGKNAIMQLFGFVEQLGFEDSDILNLIKFFNKHVGLETDGESFGVGLKDDVSGTLSFNVGTIDINEEKARMTVNLRYPVTCTFEEMMNGINATLEGSEIRVENMEHQKPLYFPQDHPTIKALSKVYEEQTGEKVELLSIGGGTYAKEMPNIVAFGPLFPGEPELIHQPNEYIEVEDLIKNAKIYAHAIYELAK</sequence>
<protein>
    <submittedName>
        <fullName evidence="9">Dipeptidase PepV</fullName>
        <ecNumber evidence="9">3.4.13.-</ecNumber>
    </submittedName>
</protein>
<proteinExistence type="inferred from homology"/>
<dbReference type="PANTHER" id="PTHR43808:SF31">
    <property type="entry name" value="N-ACETYL-L-CITRULLINE DEACETYLASE"/>
    <property type="match status" value="1"/>
</dbReference>
<evidence type="ECO:0000256" key="4">
    <source>
        <dbReference type="ARBA" id="ARBA00022723"/>
    </source>
</evidence>
<name>A0ABT4CU85_9CLOT</name>
<keyword evidence="3" id="KW-0645">Protease</keyword>
<dbReference type="InterPro" id="IPR050072">
    <property type="entry name" value="Peptidase_M20A"/>
</dbReference>
<dbReference type="NCBIfam" id="TIGR01887">
    <property type="entry name" value="dipeptidaselike"/>
    <property type="match status" value="1"/>
</dbReference>
<evidence type="ECO:0000256" key="6">
    <source>
        <dbReference type="ARBA" id="ARBA00022833"/>
    </source>
</evidence>
<keyword evidence="5 9" id="KW-0378">Hydrolase</keyword>
<dbReference type="RefSeq" id="WP_268050466.1">
    <property type="nucleotide sequence ID" value="NZ_JAPQES010000004.1"/>
</dbReference>
<dbReference type="InterPro" id="IPR001261">
    <property type="entry name" value="ArgE/DapE_CS"/>
</dbReference>
<evidence type="ECO:0000256" key="3">
    <source>
        <dbReference type="ARBA" id="ARBA00022670"/>
    </source>
</evidence>
<dbReference type="InterPro" id="IPR010964">
    <property type="entry name" value="M20A_pepV-rel"/>
</dbReference>
<comment type="similarity">
    <text evidence="2">Belongs to the peptidase M20A family.</text>
</comment>
<evidence type="ECO:0000313" key="10">
    <source>
        <dbReference type="Proteomes" id="UP001079657"/>
    </source>
</evidence>
<dbReference type="Gene3D" id="3.30.70.360">
    <property type="match status" value="2"/>
</dbReference>
<accession>A0ABT4CU85</accession>
<evidence type="ECO:0000256" key="2">
    <source>
        <dbReference type="ARBA" id="ARBA00006247"/>
    </source>
</evidence>
<dbReference type="Proteomes" id="UP001079657">
    <property type="component" value="Unassembled WGS sequence"/>
</dbReference>
<dbReference type="PROSITE" id="PS00758">
    <property type="entry name" value="ARGE_DAPE_CPG2_1"/>
    <property type="match status" value="1"/>
</dbReference>
<dbReference type="SUPFAM" id="SSF53187">
    <property type="entry name" value="Zn-dependent exopeptidases"/>
    <property type="match status" value="1"/>
</dbReference>
<keyword evidence="10" id="KW-1185">Reference proteome</keyword>
<dbReference type="NCBIfam" id="NF005591">
    <property type="entry name" value="PRK07318.1"/>
    <property type="match status" value="1"/>
</dbReference>
<dbReference type="InterPro" id="IPR036264">
    <property type="entry name" value="Bact_exopeptidase_dim_dom"/>
</dbReference>
<evidence type="ECO:0000256" key="7">
    <source>
        <dbReference type="ARBA" id="ARBA00022997"/>
    </source>
</evidence>
<evidence type="ECO:0000256" key="8">
    <source>
        <dbReference type="ARBA" id="ARBA00023049"/>
    </source>
</evidence>
<dbReference type="InterPro" id="IPR002933">
    <property type="entry name" value="Peptidase_M20"/>
</dbReference>
<dbReference type="GO" id="GO:0016805">
    <property type="term" value="F:dipeptidase activity"/>
    <property type="evidence" value="ECO:0007669"/>
    <property type="project" value="UniProtKB-KW"/>
</dbReference>
<evidence type="ECO:0000313" key="9">
    <source>
        <dbReference type="EMBL" id="MCY6371611.1"/>
    </source>
</evidence>
<reference evidence="9" key="1">
    <citation type="submission" date="2022-12" db="EMBL/GenBank/DDBJ databases">
        <authorList>
            <person name="Wang J."/>
        </authorList>
    </citation>
    <scope>NUCLEOTIDE SEQUENCE</scope>
    <source>
        <strain evidence="9">HY-42-06</strain>
    </source>
</reference>
<evidence type="ECO:0000256" key="5">
    <source>
        <dbReference type="ARBA" id="ARBA00022801"/>
    </source>
</evidence>
<keyword evidence="6" id="KW-0862">Zinc</keyword>
<organism evidence="9 10">
    <name type="scientific">Clostridium ganghwense</name>
    <dbReference type="NCBI Taxonomy" id="312089"/>
    <lineage>
        <taxon>Bacteria</taxon>
        <taxon>Bacillati</taxon>
        <taxon>Bacillota</taxon>
        <taxon>Clostridia</taxon>
        <taxon>Eubacteriales</taxon>
        <taxon>Clostridiaceae</taxon>
        <taxon>Clostridium</taxon>
    </lineage>
</organism>
<dbReference type="Pfam" id="PF01546">
    <property type="entry name" value="Peptidase_M20"/>
    <property type="match status" value="1"/>
</dbReference>
<dbReference type="CDD" id="cd03888">
    <property type="entry name" value="M20_PepV"/>
    <property type="match status" value="1"/>
</dbReference>